<name>A0ABV6Z417_UNCC1</name>
<dbReference type="GO" id="GO:0003746">
    <property type="term" value="F:translation elongation factor activity"/>
    <property type="evidence" value="ECO:0007669"/>
    <property type="project" value="UniProtKB-KW"/>
</dbReference>
<evidence type="ECO:0000256" key="2">
    <source>
        <dbReference type="ARBA" id="ARBA00004815"/>
    </source>
</evidence>
<proteinExistence type="inferred from homology"/>
<dbReference type="InterPro" id="IPR013852">
    <property type="entry name" value="Transl_elong_P/YeiP_CS"/>
</dbReference>
<dbReference type="Gene3D" id="2.40.50.140">
    <property type="entry name" value="Nucleic acid-binding proteins"/>
    <property type="match status" value="2"/>
</dbReference>
<dbReference type="PANTHER" id="PTHR30053">
    <property type="entry name" value="ELONGATION FACTOR P"/>
    <property type="match status" value="1"/>
</dbReference>
<dbReference type="HAMAP" id="MF_00141">
    <property type="entry name" value="EF_P"/>
    <property type="match status" value="1"/>
</dbReference>
<comment type="subcellular location">
    <subcellularLocation>
        <location evidence="1 7">Cytoplasm</location>
    </subcellularLocation>
</comment>
<evidence type="ECO:0000256" key="3">
    <source>
        <dbReference type="ARBA" id="ARBA00009479"/>
    </source>
</evidence>
<dbReference type="EMBL" id="JBHPBY010000434">
    <property type="protein sequence ID" value="MFC1853154.1"/>
    <property type="molecule type" value="Genomic_DNA"/>
</dbReference>
<dbReference type="Gene3D" id="2.30.30.30">
    <property type="match status" value="1"/>
</dbReference>
<comment type="function">
    <text evidence="7">Involved in peptide bond synthesis. Stimulates efficient translation and peptide-bond synthesis on native or reconstituted 70S ribosomes in vitro. Probably functions indirectly by altering the affinity of the ribosome for aminoacyl-tRNA, thus increasing their reactivity as acceptors for peptidyl transferase.</text>
</comment>
<dbReference type="SMART" id="SM01185">
    <property type="entry name" value="EFP"/>
    <property type="match status" value="1"/>
</dbReference>
<dbReference type="SUPFAM" id="SSF50104">
    <property type="entry name" value="Translation proteins SH3-like domain"/>
    <property type="match status" value="1"/>
</dbReference>
<comment type="similarity">
    <text evidence="3 7 9">Belongs to the elongation factor P family.</text>
</comment>
<dbReference type="CDD" id="cd05794">
    <property type="entry name" value="S1_EF-P_repeat_2"/>
    <property type="match status" value="1"/>
</dbReference>
<dbReference type="InterPro" id="IPR013185">
    <property type="entry name" value="Transl_elong_KOW-like"/>
</dbReference>
<dbReference type="CDD" id="cd04470">
    <property type="entry name" value="S1_EF-P_repeat_1"/>
    <property type="match status" value="1"/>
</dbReference>
<comment type="caution">
    <text evidence="12">The sequence shown here is derived from an EMBL/GenBank/DDBJ whole genome shotgun (WGS) entry which is preliminary data.</text>
</comment>
<dbReference type="InterPro" id="IPR001059">
    <property type="entry name" value="Transl_elong_P/YeiP_cen"/>
</dbReference>
<keyword evidence="4 7" id="KW-0963">Cytoplasm</keyword>
<dbReference type="InterPro" id="IPR014722">
    <property type="entry name" value="Rib_uL2_dom2"/>
</dbReference>
<keyword evidence="13" id="KW-1185">Reference proteome</keyword>
<dbReference type="PANTHER" id="PTHR30053:SF12">
    <property type="entry name" value="ELONGATION FACTOR P (EF-P) FAMILY PROTEIN"/>
    <property type="match status" value="1"/>
</dbReference>
<dbReference type="SMART" id="SM00841">
    <property type="entry name" value="Elong-fact-P_C"/>
    <property type="match status" value="1"/>
</dbReference>
<evidence type="ECO:0000256" key="9">
    <source>
        <dbReference type="RuleBase" id="RU004389"/>
    </source>
</evidence>
<evidence type="ECO:0000313" key="12">
    <source>
        <dbReference type="EMBL" id="MFC1853154.1"/>
    </source>
</evidence>
<keyword evidence="6 7" id="KW-0648">Protein biosynthesis</keyword>
<evidence type="ECO:0000256" key="8">
    <source>
        <dbReference type="NCBIfam" id="TIGR00038"/>
    </source>
</evidence>
<dbReference type="NCBIfam" id="NF001810">
    <property type="entry name" value="PRK00529.1"/>
    <property type="match status" value="1"/>
</dbReference>
<keyword evidence="5 7" id="KW-0251">Elongation factor</keyword>
<dbReference type="InterPro" id="IPR015365">
    <property type="entry name" value="Elong-fact-P_C"/>
</dbReference>
<dbReference type="Pfam" id="PF09285">
    <property type="entry name" value="Elong-fact-P_C"/>
    <property type="match status" value="1"/>
</dbReference>
<dbReference type="NCBIfam" id="TIGR00038">
    <property type="entry name" value="efp"/>
    <property type="match status" value="1"/>
</dbReference>
<dbReference type="InterPro" id="IPR020599">
    <property type="entry name" value="Transl_elong_fac_P/YeiP"/>
</dbReference>
<protein>
    <recommendedName>
        <fullName evidence="7 8">Elongation factor P</fullName>
        <shortName evidence="7">EF-P</shortName>
    </recommendedName>
</protein>
<evidence type="ECO:0000313" key="13">
    <source>
        <dbReference type="Proteomes" id="UP001594351"/>
    </source>
</evidence>
<dbReference type="InterPro" id="IPR011768">
    <property type="entry name" value="Transl_elongation_fac_P"/>
</dbReference>
<evidence type="ECO:0000256" key="5">
    <source>
        <dbReference type="ARBA" id="ARBA00022768"/>
    </source>
</evidence>
<dbReference type="InterPro" id="IPR008991">
    <property type="entry name" value="Translation_prot_SH3-like_sf"/>
</dbReference>
<feature type="domain" description="Elongation factor P C-terminal" evidence="10">
    <location>
        <begin position="129"/>
        <end position="184"/>
    </location>
</feature>
<gene>
    <name evidence="7 12" type="primary">efp</name>
    <name evidence="12" type="ORF">ACFL27_23395</name>
</gene>
<dbReference type="SUPFAM" id="SSF50249">
    <property type="entry name" value="Nucleic acid-binding proteins"/>
    <property type="match status" value="2"/>
</dbReference>
<dbReference type="PROSITE" id="PS01275">
    <property type="entry name" value="EFP"/>
    <property type="match status" value="1"/>
</dbReference>
<evidence type="ECO:0000256" key="4">
    <source>
        <dbReference type="ARBA" id="ARBA00022490"/>
    </source>
</evidence>
<comment type="pathway">
    <text evidence="2 7">Protein biosynthesis; polypeptide chain elongation.</text>
</comment>
<evidence type="ECO:0000259" key="10">
    <source>
        <dbReference type="SMART" id="SM00841"/>
    </source>
</evidence>
<reference evidence="12 13" key="1">
    <citation type="submission" date="2024-09" db="EMBL/GenBank/DDBJ databases">
        <title>Laminarin stimulates single cell rates of sulfate reduction while oxygen inhibits transcriptomic activity in coastal marine sediment.</title>
        <authorList>
            <person name="Lindsay M."/>
            <person name="Orcutt B."/>
            <person name="Emerson D."/>
            <person name="Stepanauskas R."/>
            <person name="D'Angelo T."/>
        </authorList>
    </citation>
    <scope>NUCLEOTIDE SEQUENCE [LARGE SCALE GENOMIC DNA]</scope>
    <source>
        <strain evidence="12">SAG AM-311-K15</strain>
    </source>
</reference>
<organism evidence="12 13">
    <name type="scientific">candidate division CSSED10-310 bacterium</name>
    <dbReference type="NCBI Taxonomy" id="2855610"/>
    <lineage>
        <taxon>Bacteria</taxon>
        <taxon>Bacteria division CSSED10-310</taxon>
    </lineage>
</organism>
<evidence type="ECO:0000256" key="6">
    <source>
        <dbReference type="ARBA" id="ARBA00022917"/>
    </source>
</evidence>
<feature type="domain" description="Translation elongation factor P/YeiP central" evidence="11">
    <location>
        <begin position="67"/>
        <end position="121"/>
    </location>
</feature>
<dbReference type="PIRSF" id="PIRSF005901">
    <property type="entry name" value="EF-P"/>
    <property type="match status" value="1"/>
</dbReference>
<evidence type="ECO:0000256" key="1">
    <source>
        <dbReference type="ARBA" id="ARBA00004496"/>
    </source>
</evidence>
<accession>A0ABV6Z417</accession>
<dbReference type="Proteomes" id="UP001594351">
    <property type="component" value="Unassembled WGS sequence"/>
</dbReference>
<evidence type="ECO:0000259" key="11">
    <source>
        <dbReference type="SMART" id="SM01185"/>
    </source>
</evidence>
<dbReference type="Pfam" id="PF08207">
    <property type="entry name" value="EFP_N"/>
    <property type="match status" value="1"/>
</dbReference>
<sequence>MYTTSDFRNGLKIEIEGEPFIIVDFQHVKPGKGGAFVRTRIKHLETGLVQDRTFRSGEKLSRPDLEEKEMQFLYQDGEEYHFMDTKSYEQSFLTNDQLGDQKFYLKDQMVITVLYHNGRPIGVEVPNFVELEVVQTEPGVKGDTATGATKPATLESGLTINVPLFVNEGESVKIDTRTNQYIERVK</sequence>
<dbReference type="InterPro" id="IPR012340">
    <property type="entry name" value="NA-bd_OB-fold"/>
</dbReference>
<dbReference type="Pfam" id="PF01132">
    <property type="entry name" value="EFP"/>
    <property type="match status" value="1"/>
</dbReference>
<evidence type="ECO:0000256" key="7">
    <source>
        <dbReference type="HAMAP-Rule" id="MF_00141"/>
    </source>
</evidence>